<evidence type="ECO:0000259" key="7">
    <source>
        <dbReference type="Pfam" id="PF23657"/>
    </source>
</evidence>
<evidence type="ECO:0000256" key="2">
    <source>
        <dbReference type="ARBA" id="ARBA00022512"/>
    </source>
</evidence>
<dbReference type="EMBL" id="CP022203">
    <property type="protein sequence ID" value="ATB48210.1"/>
    <property type="molecule type" value="Genomic_DNA"/>
</dbReference>
<evidence type="ECO:0000313" key="9">
    <source>
        <dbReference type="Proteomes" id="UP000217343"/>
    </source>
</evidence>
<keyword evidence="4" id="KW-0732">Signal</keyword>
<keyword evidence="2" id="KW-0134">Cell wall</keyword>
<dbReference type="OrthoDB" id="8832761at2"/>
<feature type="domain" description="DUF7151" evidence="7">
    <location>
        <begin position="45"/>
        <end position="83"/>
    </location>
</feature>
<feature type="domain" description="DUF7151" evidence="7">
    <location>
        <begin position="92"/>
        <end position="132"/>
    </location>
</feature>
<organism evidence="8 9">
    <name type="scientific">Corallococcus macrosporus DSM 14697</name>
    <dbReference type="NCBI Taxonomy" id="1189310"/>
    <lineage>
        <taxon>Bacteria</taxon>
        <taxon>Pseudomonadati</taxon>
        <taxon>Myxococcota</taxon>
        <taxon>Myxococcia</taxon>
        <taxon>Myxococcales</taxon>
        <taxon>Cystobacterineae</taxon>
        <taxon>Myxococcaceae</taxon>
        <taxon>Corallococcus</taxon>
    </lineage>
</organism>
<dbReference type="PANTHER" id="PTHR31018:SF3">
    <property type="entry name" value="RECEPTOR PROTEIN-TYROSINE KINASE"/>
    <property type="match status" value="1"/>
</dbReference>
<reference evidence="8 9" key="1">
    <citation type="submission" date="2017-06" db="EMBL/GenBank/DDBJ databases">
        <title>Sequencing and comparative analysis of myxobacterial genomes.</title>
        <authorList>
            <person name="Rupp O."/>
            <person name="Goesmann A."/>
            <person name="Sogaard-Andersen L."/>
        </authorList>
    </citation>
    <scope>NUCLEOTIDE SEQUENCE [LARGE SCALE GENOMIC DNA]</scope>
    <source>
        <strain evidence="8 9">DSM 14697</strain>
    </source>
</reference>
<dbReference type="Proteomes" id="UP000217343">
    <property type="component" value="Chromosome"/>
</dbReference>
<dbReference type="InterPro" id="IPR018247">
    <property type="entry name" value="EF_Hand_1_Ca_BS"/>
</dbReference>
<dbReference type="InterPro" id="IPR051648">
    <property type="entry name" value="CWI-Assembly_Regulator"/>
</dbReference>
<dbReference type="GO" id="GO:0030313">
    <property type="term" value="C:cell envelope"/>
    <property type="evidence" value="ECO:0007669"/>
    <property type="project" value="UniProtKB-SubCell"/>
</dbReference>
<evidence type="ECO:0000256" key="3">
    <source>
        <dbReference type="ARBA" id="ARBA00022525"/>
    </source>
</evidence>
<feature type="region of interest" description="Disordered" evidence="6">
    <location>
        <begin position="194"/>
        <end position="215"/>
    </location>
</feature>
<evidence type="ECO:0000256" key="4">
    <source>
        <dbReference type="ARBA" id="ARBA00022729"/>
    </source>
</evidence>
<dbReference type="RefSeq" id="WP_157757516.1">
    <property type="nucleotide sequence ID" value="NZ_CP022203.1"/>
</dbReference>
<dbReference type="Gene3D" id="3.80.20.20">
    <property type="entry name" value="Receptor L-domain"/>
    <property type="match status" value="2"/>
</dbReference>
<dbReference type="SUPFAM" id="SSF52058">
    <property type="entry name" value="L domain-like"/>
    <property type="match status" value="3"/>
</dbReference>
<dbReference type="InterPro" id="IPR055575">
    <property type="entry name" value="DUF7151"/>
</dbReference>
<dbReference type="AlphaFoldDB" id="A0A250JX68"/>
<dbReference type="PROSITE" id="PS00018">
    <property type="entry name" value="EF_HAND_1"/>
    <property type="match status" value="2"/>
</dbReference>
<evidence type="ECO:0000313" key="8">
    <source>
        <dbReference type="EMBL" id="ATB48210.1"/>
    </source>
</evidence>
<dbReference type="Pfam" id="PF23657">
    <property type="entry name" value="DUF7151"/>
    <property type="match status" value="5"/>
</dbReference>
<dbReference type="InterPro" id="IPR036941">
    <property type="entry name" value="Rcpt_L-dom_sf"/>
</dbReference>
<feature type="domain" description="DUF7151" evidence="7">
    <location>
        <begin position="187"/>
        <end position="231"/>
    </location>
</feature>
<keyword evidence="9" id="KW-1185">Reference proteome</keyword>
<proteinExistence type="predicted"/>
<comment type="subcellular location">
    <subcellularLocation>
        <location evidence="1">Secreted</location>
        <location evidence="1">Cell wall</location>
    </subcellularLocation>
</comment>
<evidence type="ECO:0000256" key="1">
    <source>
        <dbReference type="ARBA" id="ARBA00004191"/>
    </source>
</evidence>
<sequence length="683" mass="73561">MSAPVPHRLLRQPRTDRWQSLALGLLLCVTGCSEPEGAWLEVPGEEPPGLNCLHGGRSLLAGTDDNGNGRLDEDEVRQRTYSCTSPEALSVARAEPPGVNCEFGGTALRTGLDLDGDGLLSDTEGTSIQYVCERAAPTILSRVRHEPAGAACATDGSAVESGLDVDGDGELSREEVTTTRYVCGVRALLRVDPEPPGERCPAGGTVARGGPDLDGDGQLDDVEVESTRYVCDARALTRVDVEPPGPRCPGGGAVVHTGGDTNGDGVLQDTEVRSSETVCERIINGDVWVSTQLELANLQDVTVITGSLYIEGRSVVNVALPALRLVGGQVDLDSLQEVRNLSLPALRSAHSVIVSDSPLLERVSLPALAQTTYVSIARNAALEAVDFEALVSVGDFDVRDNPRLAWLNVPRLWWADDVGLWGLAATRIELPLLYLVKNLYIVDGAAEEVLLPGLSITLGDVVIGRMAGLRQLDLPSLNVVNGMFLVRDTAALTSFSLPRLETIEGHFNLWSNAALTHFDVPLLRGIGGWLDVSFNDSLTTLDGLRSVQYLGNQLTLNGNARLTSLEGLASLIDVRHYFNIRGTALTRLGLPALRRVDRLVMDDNPTLTTLDLPRLDNAISIALMDSPELRELGLPRMRYLLDFLGVWQSPVLPRCHVNGFLEQLDNPVPEVTLWGIDDVSTCE</sequence>
<dbReference type="PANTHER" id="PTHR31018">
    <property type="entry name" value="SPORULATION-SPECIFIC PROTEIN-RELATED"/>
    <property type="match status" value="1"/>
</dbReference>
<evidence type="ECO:0000256" key="6">
    <source>
        <dbReference type="SAM" id="MobiDB-lite"/>
    </source>
</evidence>
<evidence type="ECO:0000256" key="5">
    <source>
        <dbReference type="ARBA" id="ARBA00023180"/>
    </source>
</evidence>
<keyword evidence="3" id="KW-0964">Secreted</keyword>
<accession>A0A250JX68</accession>
<feature type="domain" description="DUF7151" evidence="7">
    <location>
        <begin position="140"/>
        <end position="183"/>
    </location>
</feature>
<name>A0A250JX68_9BACT</name>
<keyword evidence="5" id="KW-0325">Glycoprotein</keyword>
<protein>
    <recommendedName>
        <fullName evidence="7">DUF7151 domain-containing protein</fullName>
    </recommendedName>
</protein>
<feature type="domain" description="DUF7151" evidence="7">
    <location>
        <begin position="235"/>
        <end position="279"/>
    </location>
</feature>
<dbReference type="KEGG" id="mmas:MYMAC_003836"/>
<gene>
    <name evidence="8" type="ORF">MYMAC_003836</name>
</gene>